<feature type="transmembrane region" description="Helical" evidence="1">
    <location>
        <begin position="449"/>
        <end position="470"/>
    </location>
</feature>
<feature type="transmembrane region" description="Helical" evidence="1">
    <location>
        <begin position="529"/>
        <end position="549"/>
    </location>
</feature>
<accession>A0ABN2HGM3</accession>
<feature type="transmembrane region" description="Helical" evidence="1">
    <location>
        <begin position="425"/>
        <end position="443"/>
    </location>
</feature>
<reference evidence="3 4" key="1">
    <citation type="journal article" date="2019" name="Int. J. Syst. Evol. Microbiol.">
        <title>The Global Catalogue of Microorganisms (GCM) 10K type strain sequencing project: providing services to taxonomists for standard genome sequencing and annotation.</title>
        <authorList>
            <consortium name="The Broad Institute Genomics Platform"/>
            <consortium name="The Broad Institute Genome Sequencing Center for Infectious Disease"/>
            <person name="Wu L."/>
            <person name="Ma J."/>
        </authorList>
    </citation>
    <scope>NUCLEOTIDE SEQUENCE [LARGE SCALE GENOMIC DNA]</scope>
    <source>
        <strain evidence="3 4">JCM 13244</strain>
    </source>
</reference>
<dbReference type="EMBL" id="BAAALR010000036">
    <property type="protein sequence ID" value="GAA1687616.1"/>
    <property type="molecule type" value="Genomic_DNA"/>
</dbReference>
<feature type="transmembrane region" description="Helical" evidence="1">
    <location>
        <begin position="491"/>
        <end position="517"/>
    </location>
</feature>
<keyword evidence="1" id="KW-0812">Transmembrane</keyword>
<evidence type="ECO:0000259" key="2">
    <source>
        <dbReference type="Pfam" id="PF05729"/>
    </source>
</evidence>
<dbReference type="PANTHER" id="PTHR46844">
    <property type="entry name" value="SLR5058 PROTEIN"/>
    <property type="match status" value="1"/>
</dbReference>
<dbReference type="InterPro" id="IPR027417">
    <property type="entry name" value="P-loop_NTPase"/>
</dbReference>
<sequence>MAVVDSLLEKRDARIRRKLITKVLPAWVRGEEYWRGGESMDLPASMEFGISYVARQQLHRDPMNQLFAAERWESMDVNQALEVSSGKLLILGNSGTGKTRALHKIMHTAINQATLGDHSPVPFYLHLSEWSGPRKEMWRWFVQSIHETYGVPQRILVQWLTDSELMLILDGLDELRFRERRECISALNKFVSSNPGTQVVVASRLNEYRDTGRKLNLKASLVINEIDERQVSDFVGSFGDSLSNLNHALGRDGQLRQLLCNPLMLRLAISVYSAGDSPDFAASGDRRRSILAAYVNSAERSMKRGADAGMWLAFTALGLREQRRSLFCPDRAPVEFLPNKFKKLAETRTLLMAFLFVAVPSFILRLVMALFAPESPSKSVHLSLAFAVPITYGSLAWMVARGDIWAPAVARRTSVARSLFKFAKRLLGVLLVEGVMGISLVLSGAADDFLGGICLAFLTVLAIFPALKMARESQTLDPSEMPDRVGGEISNLVRSTVTVAILVSAATYVTLSAAFYFFRSASVVSQGMLYSPLLNSFFYVVPTAFIAALRNGGLDLIRRGQCRRIMTKAGYFPRRHKTSLEEARRVSLLVPRRGALEFRHPLIRDYLSECISGDGLHPFVSLRSTQKAE</sequence>
<evidence type="ECO:0000256" key="1">
    <source>
        <dbReference type="SAM" id="Phobius"/>
    </source>
</evidence>
<dbReference type="Pfam" id="PF05729">
    <property type="entry name" value="NACHT"/>
    <property type="match status" value="1"/>
</dbReference>
<feature type="transmembrane region" description="Helical" evidence="1">
    <location>
        <begin position="350"/>
        <end position="372"/>
    </location>
</feature>
<keyword evidence="4" id="KW-1185">Reference proteome</keyword>
<keyword evidence="1" id="KW-1133">Transmembrane helix</keyword>
<proteinExistence type="predicted"/>
<dbReference type="Gene3D" id="3.40.50.300">
    <property type="entry name" value="P-loop containing nucleotide triphosphate hydrolases"/>
    <property type="match status" value="1"/>
</dbReference>
<dbReference type="PANTHER" id="PTHR46844:SF1">
    <property type="entry name" value="SLR5058 PROTEIN"/>
    <property type="match status" value="1"/>
</dbReference>
<protein>
    <recommendedName>
        <fullName evidence="2">NACHT domain-containing protein</fullName>
    </recommendedName>
</protein>
<feature type="transmembrane region" description="Helical" evidence="1">
    <location>
        <begin position="384"/>
        <end position="404"/>
    </location>
</feature>
<gene>
    <name evidence="3" type="ORF">GCM10009680_28900</name>
</gene>
<comment type="caution">
    <text evidence="3">The sequence shown here is derived from an EMBL/GenBank/DDBJ whole genome shotgun (WGS) entry which is preliminary data.</text>
</comment>
<keyword evidence="1" id="KW-0472">Membrane</keyword>
<dbReference type="Proteomes" id="UP001499947">
    <property type="component" value="Unassembled WGS sequence"/>
</dbReference>
<evidence type="ECO:0000313" key="4">
    <source>
        <dbReference type="Proteomes" id="UP001499947"/>
    </source>
</evidence>
<dbReference type="SUPFAM" id="SSF52540">
    <property type="entry name" value="P-loop containing nucleoside triphosphate hydrolases"/>
    <property type="match status" value="1"/>
</dbReference>
<dbReference type="InterPro" id="IPR007111">
    <property type="entry name" value="NACHT_NTPase"/>
</dbReference>
<feature type="domain" description="NACHT" evidence="2">
    <location>
        <begin position="89"/>
        <end position="235"/>
    </location>
</feature>
<name>A0ABN2HGM3_9ACTN</name>
<organism evidence="3 4">
    <name type="scientific">Streptomyces yatensis</name>
    <dbReference type="NCBI Taxonomy" id="155177"/>
    <lineage>
        <taxon>Bacteria</taxon>
        <taxon>Bacillati</taxon>
        <taxon>Actinomycetota</taxon>
        <taxon>Actinomycetes</taxon>
        <taxon>Kitasatosporales</taxon>
        <taxon>Streptomycetaceae</taxon>
        <taxon>Streptomyces</taxon>
        <taxon>Streptomyces violaceusniger group</taxon>
    </lineage>
</organism>
<evidence type="ECO:0000313" key="3">
    <source>
        <dbReference type="EMBL" id="GAA1687616.1"/>
    </source>
</evidence>